<dbReference type="GO" id="GO:0009451">
    <property type="term" value="P:RNA modification"/>
    <property type="evidence" value="ECO:0007669"/>
    <property type="project" value="InterPro"/>
</dbReference>
<dbReference type="EMBL" id="JABFUD020000005">
    <property type="protein sequence ID" value="KAI5080171.1"/>
    <property type="molecule type" value="Genomic_DNA"/>
</dbReference>
<feature type="repeat" description="PPR" evidence="2">
    <location>
        <begin position="186"/>
        <end position="220"/>
    </location>
</feature>
<dbReference type="FunFam" id="1.25.40.10:FF:000344">
    <property type="entry name" value="Pentatricopeptide repeat-containing protein"/>
    <property type="match status" value="1"/>
</dbReference>
<dbReference type="PANTHER" id="PTHR24015">
    <property type="entry name" value="OS07G0578800 PROTEIN-RELATED"/>
    <property type="match status" value="1"/>
</dbReference>
<dbReference type="PROSITE" id="PS51375">
    <property type="entry name" value="PPR"/>
    <property type="match status" value="7"/>
</dbReference>
<evidence type="ECO:0000256" key="2">
    <source>
        <dbReference type="PROSITE-ProRule" id="PRU00708"/>
    </source>
</evidence>
<feature type="repeat" description="PPR" evidence="2">
    <location>
        <begin position="489"/>
        <end position="523"/>
    </location>
</feature>
<dbReference type="InterPro" id="IPR002885">
    <property type="entry name" value="PPR_rpt"/>
</dbReference>
<dbReference type="GO" id="GO:0048731">
    <property type="term" value="P:system development"/>
    <property type="evidence" value="ECO:0007669"/>
    <property type="project" value="UniProtKB-ARBA"/>
</dbReference>
<dbReference type="PANTHER" id="PTHR24015:SF548">
    <property type="entry name" value="OS08G0340900 PROTEIN"/>
    <property type="match status" value="1"/>
</dbReference>
<feature type="repeat" description="PPR" evidence="2">
    <location>
        <begin position="691"/>
        <end position="725"/>
    </location>
</feature>
<evidence type="ECO:0000256" key="1">
    <source>
        <dbReference type="ARBA" id="ARBA00022737"/>
    </source>
</evidence>
<keyword evidence="1" id="KW-0677">Repeat</keyword>
<dbReference type="InterPro" id="IPR046960">
    <property type="entry name" value="PPR_At4g14850-like_plant"/>
</dbReference>
<dbReference type="InterPro" id="IPR011990">
    <property type="entry name" value="TPR-like_helical_dom_sf"/>
</dbReference>
<evidence type="ECO:0000313" key="4">
    <source>
        <dbReference type="Proteomes" id="UP000886520"/>
    </source>
</evidence>
<evidence type="ECO:0008006" key="5">
    <source>
        <dbReference type="Google" id="ProtNLM"/>
    </source>
</evidence>
<protein>
    <recommendedName>
        <fullName evidence="5">Pentatricopeptide repeat-containing protein</fullName>
    </recommendedName>
</protein>
<dbReference type="NCBIfam" id="TIGR00756">
    <property type="entry name" value="PPR"/>
    <property type="match status" value="7"/>
</dbReference>
<gene>
    <name evidence="3" type="ORF">GOP47_0005650</name>
</gene>
<dbReference type="AlphaFoldDB" id="A0A9D4ZNR1"/>
<dbReference type="FunFam" id="1.25.40.10:FF:000158">
    <property type="entry name" value="pentatricopeptide repeat-containing protein At2g33680"/>
    <property type="match status" value="1"/>
</dbReference>
<dbReference type="FunFam" id="1.25.40.10:FF:000285">
    <property type="entry name" value="Pentatricopeptide repeat-containing protein, chloroplastic"/>
    <property type="match status" value="1"/>
</dbReference>
<feature type="repeat" description="PPR" evidence="2">
    <location>
        <begin position="726"/>
        <end position="756"/>
    </location>
</feature>
<comment type="caution">
    <text evidence="3">The sequence shown here is derived from an EMBL/GenBank/DDBJ whole genome shotgun (WGS) entry which is preliminary data.</text>
</comment>
<feature type="repeat" description="PPR" evidence="2">
    <location>
        <begin position="590"/>
        <end position="624"/>
    </location>
</feature>
<evidence type="ECO:0000313" key="3">
    <source>
        <dbReference type="EMBL" id="KAI5080171.1"/>
    </source>
</evidence>
<feature type="repeat" description="PPR" evidence="2">
    <location>
        <begin position="388"/>
        <end position="422"/>
    </location>
</feature>
<dbReference type="Gene3D" id="1.25.40.10">
    <property type="entry name" value="Tetratricopeptide repeat domain"/>
    <property type="match status" value="7"/>
</dbReference>
<dbReference type="GO" id="GO:0003723">
    <property type="term" value="F:RNA binding"/>
    <property type="evidence" value="ECO:0007669"/>
    <property type="project" value="InterPro"/>
</dbReference>
<dbReference type="Pfam" id="PF13041">
    <property type="entry name" value="PPR_2"/>
    <property type="match status" value="4"/>
</dbReference>
<dbReference type="Pfam" id="PF01535">
    <property type="entry name" value="PPR"/>
    <property type="match status" value="7"/>
</dbReference>
<proteinExistence type="predicted"/>
<sequence length="829" mass="91099">MSLASCSTLKLHKLVSSRQSQLSSLLQDCIRSVDVQAGRCLHERILRESLELQPSLGSQLIRLYALGGCLPDANYVFTQISKPNVYACSTIISANAKLGQSADAINLYCKMQEMPLNTDSYVLVATLRACAEDSIFFKEGKILHHHAIELNAHLDAYVISSLIGFYASGGALDDSYIIFSRLIRPDRVQWGIMIGAYSQHGHGLQALYLYKKMQEGGMDVDEVIFLCALKACCNVGSTEDLGILHTHTALYGLENDISLGNALVDAYAKCGNIKEAHNVFMALPRRDVVTWGAIIEGYAQHGLAESALHLFQEMQEENVDTDGVVVMSCLKACSHSSTLNDGKLIHFYILMNNFELDLQVGCSVVDMYAKCGSIDDAFTSFQKLPRRNVVTSNTIISAFLQHGRSQEAACLFQQMLHQHIIPNELTFVFLVKVCSDMMDLCLGRIVHTFIIEYNAELGVLAINTLIDMYAKCGNLNDAHFLFDRSSKQDVVSWGVLISGFVQHGRCEEGCKYFWQMLGEGLEADEAACLGGLKACTGMGDLGLGRLVHAEIIGRKGEYETSIGNSLIDFYGKCGSFKDAYAVFADLKKRDKVSYNAMIAACAHHSQFQKSLHLFGEMVEGGMSPTQVTLACAISACTNIVAINYGKLIHNLFVEMGLQEDLYVTNALVAMYGKCGSPEAALKVFNDSSHRDTVTWNAIISGCAQHSLYKHAKICFEHMCKAGVKPDGVTFLCLLSSCAHAGSVEEGQRLFKSMKRDYGLTPTPDHYSCMLDLLGRAGCIEEAADFHDCTPCETSVEGQTSLLSHCKEKGFVEVGNLCFNQLMDLKDQDT</sequence>
<dbReference type="OrthoDB" id="185373at2759"/>
<reference evidence="3 4" key="1">
    <citation type="submission" date="2021-01" db="EMBL/GenBank/DDBJ databases">
        <title>Adiantum capillus-veneris genome.</title>
        <authorList>
            <person name="Fang Y."/>
            <person name="Liao Q."/>
        </authorList>
    </citation>
    <scope>NUCLEOTIDE SEQUENCE [LARGE SCALE GENOMIC DNA]</scope>
    <source>
        <strain evidence="3">H3</strain>
        <tissue evidence="3">Leaf</tissue>
    </source>
</reference>
<organism evidence="3 4">
    <name type="scientific">Adiantum capillus-veneris</name>
    <name type="common">Maidenhair fern</name>
    <dbReference type="NCBI Taxonomy" id="13818"/>
    <lineage>
        <taxon>Eukaryota</taxon>
        <taxon>Viridiplantae</taxon>
        <taxon>Streptophyta</taxon>
        <taxon>Embryophyta</taxon>
        <taxon>Tracheophyta</taxon>
        <taxon>Polypodiopsida</taxon>
        <taxon>Polypodiidae</taxon>
        <taxon>Polypodiales</taxon>
        <taxon>Pteridineae</taxon>
        <taxon>Pteridaceae</taxon>
        <taxon>Vittarioideae</taxon>
        <taxon>Adiantum</taxon>
    </lineage>
</organism>
<dbReference type="FunFam" id="1.25.40.10:FF:000381">
    <property type="entry name" value="Pentatricopeptide repeat-containing protein"/>
    <property type="match status" value="1"/>
</dbReference>
<feature type="repeat" description="PPR" evidence="2">
    <location>
        <begin position="287"/>
        <end position="321"/>
    </location>
</feature>
<accession>A0A9D4ZNR1</accession>
<keyword evidence="4" id="KW-1185">Reference proteome</keyword>
<dbReference type="Proteomes" id="UP000886520">
    <property type="component" value="Chromosome 5"/>
</dbReference>
<name>A0A9D4ZNR1_ADICA</name>